<evidence type="ECO:0000256" key="1">
    <source>
        <dbReference type="SAM" id="MobiDB-lite"/>
    </source>
</evidence>
<evidence type="ECO:0000313" key="3">
    <source>
        <dbReference type="EMBL" id="KTD63714.1"/>
    </source>
</evidence>
<feature type="compositionally biased region" description="Basic and acidic residues" evidence="1">
    <location>
        <begin position="811"/>
        <end position="820"/>
    </location>
</feature>
<feature type="region of interest" description="Disordered" evidence="1">
    <location>
        <begin position="611"/>
        <end position="630"/>
    </location>
</feature>
<dbReference type="OrthoDB" id="9889081at2"/>
<comment type="caution">
    <text evidence="3">The sequence shown here is derived from an EMBL/GenBank/DDBJ whole genome shotgun (WGS) entry which is preliminary data.</text>
</comment>
<evidence type="ECO:0000256" key="2">
    <source>
        <dbReference type="SAM" id="Phobius"/>
    </source>
</evidence>
<dbReference type="RefSeq" id="WP_058513556.1">
    <property type="nucleotide sequence ID" value="NZ_CAAAIH010000003.1"/>
</dbReference>
<feature type="compositionally biased region" description="Polar residues" evidence="1">
    <location>
        <begin position="821"/>
        <end position="838"/>
    </location>
</feature>
<keyword evidence="4" id="KW-1185">Reference proteome</keyword>
<protein>
    <submittedName>
        <fullName evidence="3">Uncharacterized protein</fullName>
    </submittedName>
</protein>
<dbReference type="Gene3D" id="3.60.10.10">
    <property type="entry name" value="Endonuclease/exonuclease/phosphatase"/>
    <property type="match status" value="1"/>
</dbReference>
<dbReference type="InterPro" id="IPR036691">
    <property type="entry name" value="Endo/exonu/phosph_ase_sf"/>
</dbReference>
<dbReference type="Proteomes" id="UP000054703">
    <property type="component" value="Unassembled WGS sequence"/>
</dbReference>
<keyword evidence="2" id="KW-1133">Transmembrane helix</keyword>
<name>A0A0W0Z3M3_9GAMM</name>
<dbReference type="PATRIC" id="fig|45074.5.peg.1220"/>
<dbReference type="AlphaFoldDB" id="A0A0W0Z3M3"/>
<dbReference type="SUPFAM" id="SSF56219">
    <property type="entry name" value="DNase I-like"/>
    <property type="match status" value="1"/>
</dbReference>
<keyword evidence="2" id="KW-0472">Membrane</keyword>
<sequence length="847" mass="94899">MATIKDLRDALDNYLSNPQLNNLALFNRILNELSKNEVQRSELNLLMEQEKWLIQLSKAQKDDRVTSILEVFKNHDFKIPAETSAAPNLLPFYVHPKNRADLRLKDFLAYPQVLTWDEVYSDHKPQLISCITEKGNSLDLVTYNVALTGPLMVNNIRDKDNTVQSSLWKGVVETKYNLNRFNEANESQSNDAKEIMGRMHAEREQRLIKTLKNQAMSGKPILLLQETTEDFANKLKKELGDGWGVKFSGDGKNIATLWDMSKLTLADEQVEENPKNIISSTNFIYQGETITISNGHIPHADTAKEGEPAVIETLQNSKNHFFCGDFNRRLPPLDDGFHHNGTGNNNYNSREEYDCTDGGFTFRDGQMVRLESQIIDEQTGRIAKRRDVTVAEALVSDTFQECIFPKNYYLDGFHEKISRLNIAMDSMSLEKNIYNVSRVTIKSKNNIINELAKEFPYLEGAKNSEGEFTYVIYTSPYVMQAKLINGLNQNPNKNIEPLLKATSQALDSNSNSSLKRQALNDFKAATGAMVASKSKRSTGFKISSVVAAVATVALIALAIVFLPPLGIAAGVTALIATGLGAKGVSDGKKAKQITAAITAGEQLINKQMEQERLQRRTKPLGADSPSARKKAEEQIKASKNERLLLATGVSNQAQMIQQLLAKDKKMSVSKEEKLARIHEKTKGELRNEGATQEQIEHALAKFTMDTPDHLVNLAYQSTLSNVSKPIFDAYDSDSEIGMRWQALSKEQWENMSMLEEYLDQQDYKQAAGVLKKLPSDIRQNIGMYFKPGSATLESLKHAMLDKTFREARVSRDVKLDRTQQQEDTSGNLKPEVSSNSPKDTLPPSCII</sequence>
<keyword evidence="2" id="KW-0812">Transmembrane</keyword>
<feature type="transmembrane region" description="Helical" evidence="2">
    <location>
        <begin position="542"/>
        <end position="561"/>
    </location>
</feature>
<accession>A0A0W0Z3M3</accession>
<feature type="region of interest" description="Disordered" evidence="1">
    <location>
        <begin position="811"/>
        <end position="847"/>
    </location>
</feature>
<reference evidence="3 4" key="1">
    <citation type="submission" date="2015-11" db="EMBL/GenBank/DDBJ databases">
        <title>Genomic analysis of 38 Legionella species identifies large and diverse effector repertoires.</title>
        <authorList>
            <person name="Burstein D."/>
            <person name="Amaro F."/>
            <person name="Zusman T."/>
            <person name="Lifshitz Z."/>
            <person name="Cohen O."/>
            <person name="Gilbert J.A."/>
            <person name="Pupko T."/>
            <person name="Shuman H.A."/>
            <person name="Segal G."/>
        </authorList>
    </citation>
    <scope>NUCLEOTIDE SEQUENCE [LARGE SCALE GENOMIC DNA]</scope>
    <source>
        <strain evidence="3 4">SC-63-C7</strain>
    </source>
</reference>
<dbReference type="EMBL" id="LNYU01000024">
    <property type="protein sequence ID" value="KTD63714.1"/>
    <property type="molecule type" value="Genomic_DNA"/>
</dbReference>
<proteinExistence type="predicted"/>
<gene>
    <name evidence="3" type="ORF">Lsan_1147</name>
</gene>
<evidence type="ECO:0000313" key="4">
    <source>
        <dbReference type="Proteomes" id="UP000054703"/>
    </source>
</evidence>
<organism evidence="3 4">
    <name type="scientific">Legionella santicrucis</name>
    <dbReference type="NCBI Taxonomy" id="45074"/>
    <lineage>
        <taxon>Bacteria</taxon>
        <taxon>Pseudomonadati</taxon>
        <taxon>Pseudomonadota</taxon>
        <taxon>Gammaproteobacteria</taxon>
        <taxon>Legionellales</taxon>
        <taxon>Legionellaceae</taxon>
        <taxon>Legionella</taxon>
    </lineage>
</organism>